<keyword evidence="4 7" id="KW-0812">Transmembrane</keyword>
<dbReference type="InterPro" id="IPR037066">
    <property type="entry name" value="Plug_dom_sf"/>
</dbReference>
<dbReference type="AlphaFoldDB" id="A0A2P8HDT8"/>
<dbReference type="InterPro" id="IPR039426">
    <property type="entry name" value="TonB-dep_rcpt-like"/>
</dbReference>
<evidence type="ECO:0000259" key="8">
    <source>
        <dbReference type="Pfam" id="PF07715"/>
    </source>
</evidence>
<name>A0A2P8HDT8_CHINA</name>
<dbReference type="InterPro" id="IPR036942">
    <property type="entry name" value="Beta-barrel_TonB_sf"/>
</dbReference>
<dbReference type="RefSeq" id="WP_106530656.1">
    <property type="nucleotide sequence ID" value="NZ_PYAW01000006.1"/>
</dbReference>
<dbReference type="Gene3D" id="2.170.130.10">
    <property type="entry name" value="TonB-dependent receptor, plug domain"/>
    <property type="match status" value="1"/>
</dbReference>
<gene>
    <name evidence="9" type="ORF">CLV51_106245</name>
</gene>
<dbReference type="NCBIfam" id="TIGR04056">
    <property type="entry name" value="OMP_RagA_SusC"/>
    <property type="match status" value="1"/>
</dbReference>
<evidence type="ECO:0000256" key="3">
    <source>
        <dbReference type="ARBA" id="ARBA00022452"/>
    </source>
</evidence>
<keyword evidence="6 7" id="KW-0998">Cell outer membrane</keyword>
<evidence type="ECO:0000313" key="9">
    <source>
        <dbReference type="EMBL" id="PSL44379.1"/>
    </source>
</evidence>
<evidence type="ECO:0000256" key="4">
    <source>
        <dbReference type="ARBA" id="ARBA00022692"/>
    </source>
</evidence>
<reference evidence="9 10" key="1">
    <citation type="submission" date="2018-03" db="EMBL/GenBank/DDBJ databases">
        <title>Genomic Encyclopedia of Archaeal and Bacterial Type Strains, Phase II (KMG-II): from individual species to whole genera.</title>
        <authorList>
            <person name="Goeker M."/>
        </authorList>
    </citation>
    <scope>NUCLEOTIDE SEQUENCE [LARGE SCALE GENOMIC DNA]</scope>
    <source>
        <strain evidence="9 10">DSM 24859</strain>
    </source>
</reference>
<dbReference type="Gene3D" id="2.40.170.20">
    <property type="entry name" value="TonB-dependent receptor, beta-barrel domain"/>
    <property type="match status" value="1"/>
</dbReference>
<dbReference type="InterPro" id="IPR023996">
    <property type="entry name" value="TonB-dep_OMP_SusC/RagA"/>
</dbReference>
<evidence type="ECO:0000313" key="10">
    <source>
        <dbReference type="Proteomes" id="UP000240971"/>
    </source>
</evidence>
<feature type="domain" description="TonB-dependent receptor plug" evidence="8">
    <location>
        <begin position="62"/>
        <end position="193"/>
    </location>
</feature>
<comment type="caution">
    <text evidence="9">The sequence shown here is derived from an EMBL/GenBank/DDBJ whole genome shotgun (WGS) entry which is preliminary data.</text>
</comment>
<evidence type="ECO:0000256" key="5">
    <source>
        <dbReference type="ARBA" id="ARBA00023136"/>
    </source>
</evidence>
<evidence type="ECO:0000256" key="6">
    <source>
        <dbReference type="ARBA" id="ARBA00023237"/>
    </source>
</evidence>
<keyword evidence="10" id="KW-1185">Reference proteome</keyword>
<evidence type="ECO:0000256" key="7">
    <source>
        <dbReference type="PROSITE-ProRule" id="PRU01360"/>
    </source>
</evidence>
<dbReference type="Proteomes" id="UP000240971">
    <property type="component" value="Unassembled WGS sequence"/>
</dbReference>
<evidence type="ECO:0000256" key="2">
    <source>
        <dbReference type="ARBA" id="ARBA00022448"/>
    </source>
</evidence>
<proteinExistence type="inferred from homology"/>
<dbReference type="Pfam" id="PF07715">
    <property type="entry name" value="Plug"/>
    <property type="match status" value="1"/>
</dbReference>
<keyword evidence="2 7" id="KW-0813">Transport</keyword>
<accession>A0A2P8HDT8</accession>
<comment type="similarity">
    <text evidence="7">Belongs to the TonB-dependent receptor family.</text>
</comment>
<dbReference type="OrthoDB" id="9768177at2"/>
<keyword evidence="5 7" id="KW-0472">Membrane</keyword>
<organism evidence="9 10">
    <name type="scientific">Chitinophaga niastensis</name>
    <dbReference type="NCBI Taxonomy" id="536980"/>
    <lineage>
        <taxon>Bacteria</taxon>
        <taxon>Pseudomonadati</taxon>
        <taxon>Bacteroidota</taxon>
        <taxon>Chitinophagia</taxon>
        <taxon>Chitinophagales</taxon>
        <taxon>Chitinophagaceae</taxon>
        <taxon>Chitinophaga</taxon>
    </lineage>
</organism>
<comment type="subcellular location">
    <subcellularLocation>
        <location evidence="1 7">Cell outer membrane</location>
        <topology evidence="1 7">Multi-pass membrane protein</topology>
    </subcellularLocation>
</comment>
<dbReference type="GO" id="GO:0009279">
    <property type="term" value="C:cell outer membrane"/>
    <property type="evidence" value="ECO:0007669"/>
    <property type="project" value="UniProtKB-SubCell"/>
</dbReference>
<dbReference type="PROSITE" id="PS52016">
    <property type="entry name" value="TONB_DEPENDENT_REC_3"/>
    <property type="match status" value="1"/>
</dbReference>
<protein>
    <submittedName>
        <fullName evidence="9">TonB-linked SusC/RagA family outer membrane protein</fullName>
    </submittedName>
</protein>
<evidence type="ECO:0000256" key="1">
    <source>
        <dbReference type="ARBA" id="ARBA00004571"/>
    </source>
</evidence>
<sequence length="985" mass="110219">MTTLYTHAFRGALLMLLLATALSVPYAYGQEKTVSRSNTADTTLPVNGTPIVPESPIHGTVMPGAISVMDASPVKLLPYSSIDQLLQARISGVEVRNTTGEPGIPGLTIIRGTAIPLNGAKSSYYAQPLYVVDGVPLVMEHPYAFDIKQYDYTRPGPNINMAAAIDINNIESIEVLKDFGATAMYGPRGVNGVIRITTRKPQAGKQKVSINTYFGVTAKPFVHTINAAFERDFRLPFYNKYANAGQWAAFPRYLADSMQPAYYGPSNWDDTYYQNRMVQGVSAAINGGGPRSNFIFGLGEQHDPGIADKSGLNKYNVYFKLNIEPVKNMQVLTSISGTLMDRKNNHSLRDRFAEEEYLPSLTDPLPPNKDYLSKYITEYDRVVDKNKSNAIQASLSVNYNFIPHFTFTSLLAIDYNDQNRDYFIPGSINEGNSYISYYTGLNRRITVDNAIAYTNNFSAKHTISLKLGQSVQLDSRKYDYTKGYRGPSDFIKIIRAGDKVTPENNTYDARMVYSYKDYINFNLVSFYGSATYDFNNKLNLSMLLRSDGSSNINANGYTWFVSPTIAASYKLSEENFLRNSSTISRLLLRASWGREGRLFLDDNIGNGPYYTVDIGWSGNRNIAGYNGIPTLGLPFGKGYSGWGTRWPYTDQWNLGADLSLWHDKIAISGDIYSKTDKNGVIAVPVPSEYGFKQTNKNGMSVRNYGAELSIAATVSNGAFSWQPQLIMQTNQNKLLALPDNLSSITYGNRRLKVGKPIDRYWLLQNNGIYTKESDIPVKNGQPLSFNGIPFKVGDPKWEDMTGDNVINDDDRIMKGHINPAISGGFSNTFTYKQLSLNVVMAYSLGRQVINARMAGRFDFVNREGVDNINGVKELTFWQRVGDYSKYPMYNPWSYVNPYQADQTLFLEDASFAKLRSLTLSYSLTGMKWARKRSFTQCKVYATVNNLFTITRYSGADPELADFTGYDNGYGMPIPKTYTLGFTLEF</sequence>
<dbReference type="EMBL" id="PYAW01000006">
    <property type="protein sequence ID" value="PSL44379.1"/>
    <property type="molecule type" value="Genomic_DNA"/>
</dbReference>
<keyword evidence="3 7" id="KW-1134">Transmembrane beta strand</keyword>
<dbReference type="SUPFAM" id="SSF56935">
    <property type="entry name" value="Porins"/>
    <property type="match status" value="1"/>
</dbReference>
<dbReference type="InterPro" id="IPR012910">
    <property type="entry name" value="Plug_dom"/>
</dbReference>